<dbReference type="EMBL" id="PEZZ01000012">
    <property type="protein sequence ID" value="PIS05281.1"/>
    <property type="molecule type" value="Genomic_DNA"/>
</dbReference>
<evidence type="ECO:0000313" key="2">
    <source>
        <dbReference type="Proteomes" id="UP000230935"/>
    </source>
</evidence>
<comment type="caution">
    <text evidence="1">The sequence shown here is derived from an EMBL/GenBank/DDBJ whole genome shotgun (WGS) entry which is preliminary data.</text>
</comment>
<accession>A0A2H0W415</accession>
<proteinExistence type="predicted"/>
<name>A0A2H0W415_9BACT</name>
<organism evidence="1 2">
    <name type="scientific">Candidatus Buchananbacteria bacterium CG10_big_fil_rev_8_21_14_0_10_42_9</name>
    <dbReference type="NCBI Taxonomy" id="1974526"/>
    <lineage>
        <taxon>Bacteria</taxon>
        <taxon>Candidatus Buchananiibacteriota</taxon>
    </lineage>
</organism>
<gene>
    <name evidence="1" type="ORF">COT81_01840</name>
</gene>
<dbReference type="AlphaFoldDB" id="A0A2H0W415"/>
<dbReference type="Proteomes" id="UP000230935">
    <property type="component" value="Unassembled WGS sequence"/>
</dbReference>
<protein>
    <submittedName>
        <fullName evidence="1">Uncharacterized protein</fullName>
    </submittedName>
</protein>
<evidence type="ECO:0000313" key="1">
    <source>
        <dbReference type="EMBL" id="PIS05281.1"/>
    </source>
</evidence>
<reference evidence="2" key="1">
    <citation type="submission" date="2017-09" db="EMBL/GenBank/DDBJ databases">
        <title>Depth-based differentiation of microbial function through sediment-hosted aquifers and enrichment of novel symbionts in the deep terrestrial subsurface.</title>
        <authorList>
            <person name="Probst A.J."/>
            <person name="Ladd B."/>
            <person name="Jarett J.K."/>
            <person name="Geller-Mcgrath D.E."/>
            <person name="Sieber C.M.K."/>
            <person name="Emerson J.B."/>
            <person name="Anantharaman K."/>
            <person name="Thomas B.C."/>
            <person name="Malmstrom R."/>
            <person name="Stieglmeier M."/>
            <person name="Klingl A."/>
            <person name="Woyke T."/>
            <person name="Ryan C.M."/>
            <person name="Banfield J.F."/>
        </authorList>
    </citation>
    <scope>NUCLEOTIDE SEQUENCE [LARGE SCALE GENOMIC DNA]</scope>
</reference>
<sequence length="97" mass="10871">MEDGQITQRQYLDAIAPETYGIAFSRHVAPWFITGARCEHARGIYRGDKLVVPNVCGTGLAFLHNGDLLVVEYGRHYPGAIKGRSCRIKIVPREMLQ</sequence>